<reference evidence="1 2" key="1">
    <citation type="submission" date="2017-09" db="EMBL/GenBank/DDBJ databases">
        <authorList>
            <person name="Ehlers B."/>
            <person name="Leendertz F.H."/>
        </authorList>
    </citation>
    <scope>NUCLEOTIDE SEQUENCE [LARGE SCALE GENOMIC DNA]</scope>
    <source>
        <strain evidence="1 2">CGMCC 4.6857</strain>
    </source>
</reference>
<dbReference type="AlphaFoldDB" id="A0A285JI54"/>
<accession>A0A285JI54</accession>
<dbReference type="RefSeq" id="WP_097325538.1">
    <property type="nucleotide sequence ID" value="NZ_OBDY01000020.1"/>
</dbReference>
<evidence type="ECO:0000313" key="1">
    <source>
        <dbReference type="EMBL" id="SNY59056.1"/>
    </source>
</evidence>
<sequence>MLEDVLNIEINVISKPGMTGRKMPESHFALLDIITEYNCELDREGVSEVVRADTFRGLALVAELPLKIPDKAKLVIRKRISRNCAAIERILRRDEVAAAVGTGIGFDAGPDVHLPLSMDEVLVVRKVWEVGVESIMIQTVAQLDGDIVTRLDPAHVSTTDSPVHTVHRASVETAYQYWRFLIETAVQFGGRLLSR</sequence>
<dbReference type="Proteomes" id="UP000219612">
    <property type="component" value="Unassembled WGS sequence"/>
</dbReference>
<keyword evidence="2" id="KW-1185">Reference proteome</keyword>
<organism evidence="1 2">
    <name type="scientific">Paractinoplanes atraurantiacus</name>
    <dbReference type="NCBI Taxonomy" id="1036182"/>
    <lineage>
        <taxon>Bacteria</taxon>
        <taxon>Bacillati</taxon>
        <taxon>Actinomycetota</taxon>
        <taxon>Actinomycetes</taxon>
        <taxon>Micromonosporales</taxon>
        <taxon>Micromonosporaceae</taxon>
        <taxon>Paractinoplanes</taxon>
    </lineage>
</organism>
<dbReference type="EMBL" id="OBDY01000020">
    <property type="protein sequence ID" value="SNY59056.1"/>
    <property type="molecule type" value="Genomic_DNA"/>
</dbReference>
<evidence type="ECO:0000313" key="2">
    <source>
        <dbReference type="Proteomes" id="UP000219612"/>
    </source>
</evidence>
<name>A0A285JI54_9ACTN</name>
<proteinExistence type="predicted"/>
<gene>
    <name evidence="1" type="ORF">SAMN05421748_12017</name>
</gene>
<dbReference type="OrthoDB" id="7362591at2"/>
<protein>
    <submittedName>
        <fullName evidence="1">Uncharacterized protein</fullName>
    </submittedName>
</protein>